<keyword evidence="2" id="KW-0472">Membrane</keyword>
<organism evidence="3 4">
    <name type="scientific">Martelella mediterranea DSM 17316</name>
    <dbReference type="NCBI Taxonomy" id="1122214"/>
    <lineage>
        <taxon>Bacteria</taxon>
        <taxon>Pseudomonadati</taxon>
        <taxon>Pseudomonadota</taxon>
        <taxon>Alphaproteobacteria</taxon>
        <taxon>Hyphomicrobiales</taxon>
        <taxon>Aurantimonadaceae</taxon>
        <taxon>Martelella</taxon>
    </lineage>
</organism>
<keyword evidence="2" id="KW-1133">Transmembrane helix</keyword>
<dbReference type="RefSeq" id="WP_018066032.1">
    <property type="nucleotide sequence ID" value="NZ_AQWH01000018.1"/>
</dbReference>
<dbReference type="Proteomes" id="UP000191135">
    <property type="component" value="Chromosome"/>
</dbReference>
<sequence>MWGWVNENAAAISAVASVATLLIWAIYLQMLFSGFREGRRAKILINRGGSPTLDGHCLVANMSAKAIFIDAVLLDFNVKTETGREHFSYSLSNLTFDDDSVSDPRAKLFQGPLDAAEHLDLGTFRALIEKMSPPDFDRFETIEDINITIVATYTSEDRPVAAERVFDIVGDRDELVVSPRRYAASQLRSQRQRRRIERLMRDLHQSERGDGRKKTDGVEAQA</sequence>
<dbReference type="eggNOG" id="ENOG5032V0A">
    <property type="taxonomic scope" value="Bacteria"/>
</dbReference>
<dbReference type="STRING" id="1122214.Mame_03019"/>
<dbReference type="EMBL" id="CP020330">
    <property type="protein sequence ID" value="AQZ52339.1"/>
    <property type="molecule type" value="Genomic_DNA"/>
</dbReference>
<dbReference type="AlphaFoldDB" id="A0A1U9Z3Q9"/>
<gene>
    <name evidence="3" type="ORF">Mame_03019</name>
</gene>
<evidence type="ECO:0000256" key="1">
    <source>
        <dbReference type="SAM" id="MobiDB-lite"/>
    </source>
</evidence>
<evidence type="ECO:0000313" key="4">
    <source>
        <dbReference type="Proteomes" id="UP000191135"/>
    </source>
</evidence>
<dbReference type="KEGG" id="mmed:Mame_03019"/>
<feature type="transmembrane region" description="Helical" evidence="2">
    <location>
        <begin position="12"/>
        <end position="32"/>
    </location>
</feature>
<proteinExistence type="predicted"/>
<dbReference type="OrthoDB" id="7406133at2"/>
<accession>A0A1U9Z3Q9</accession>
<evidence type="ECO:0000256" key="2">
    <source>
        <dbReference type="SAM" id="Phobius"/>
    </source>
</evidence>
<name>A0A1U9Z3Q9_9HYPH</name>
<keyword evidence="2" id="KW-0812">Transmembrane</keyword>
<evidence type="ECO:0000313" key="3">
    <source>
        <dbReference type="EMBL" id="AQZ52339.1"/>
    </source>
</evidence>
<keyword evidence="4" id="KW-1185">Reference proteome</keyword>
<protein>
    <submittedName>
        <fullName evidence="3">Uncharacterized protein</fullName>
    </submittedName>
</protein>
<reference evidence="3 4" key="1">
    <citation type="submission" date="2017-03" db="EMBL/GenBank/DDBJ databases">
        <title>Foreign affairs: Plasmid Transfer between Roseobacters and Rhizobia.</title>
        <authorList>
            <person name="Bartling P."/>
            <person name="Bunk B."/>
            <person name="Overmann J."/>
            <person name="Brinkmann H."/>
            <person name="Petersen J."/>
        </authorList>
    </citation>
    <scope>NUCLEOTIDE SEQUENCE [LARGE SCALE GENOMIC DNA]</scope>
    <source>
        <strain evidence="3 4">MACL11</strain>
    </source>
</reference>
<feature type="region of interest" description="Disordered" evidence="1">
    <location>
        <begin position="200"/>
        <end position="222"/>
    </location>
</feature>